<evidence type="ECO:0000313" key="1">
    <source>
        <dbReference type="EMBL" id="MBO2008001.1"/>
    </source>
</evidence>
<evidence type="ECO:0000313" key="2">
    <source>
        <dbReference type="Proteomes" id="UP000664369"/>
    </source>
</evidence>
<dbReference type="EMBL" id="JAGETZ010000001">
    <property type="protein sequence ID" value="MBO2008001.1"/>
    <property type="molecule type" value="Genomic_DNA"/>
</dbReference>
<sequence>MKAFLPLVSAALLACHKLFPELGPQPIPAPILSASISFDRLLWLREQSFSVVDHYLRNRGWKFISKRKDANAQNSEYAYTACKWAYPNPLSPQAGDTLFLSTSKYPLEMGMVCYYSPTPEEYMRIRAVVKARHFPYSGHSGPENSDFMIFEGPHQSVSLSVRAEEPGQKYQVGIEYRNPKMVEFLPPPLPPKQGR</sequence>
<proteinExistence type="predicted"/>
<comment type="caution">
    <text evidence="1">The sequence shown here is derived from an EMBL/GenBank/DDBJ whole genome shotgun (WGS) entry which is preliminary data.</text>
</comment>
<reference evidence="1 2" key="1">
    <citation type="submission" date="2021-03" db="EMBL/GenBank/DDBJ databases">
        <authorList>
            <person name="Kim M.K."/>
        </authorList>
    </citation>
    <scope>NUCLEOTIDE SEQUENCE [LARGE SCALE GENOMIC DNA]</scope>
    <source>
        <strain evidence="1 2">BT442</strain>
    </source>
</reference>
<organism evidence="1 2">
    <name type="scientific">Hymenobacter negativus</name>
    <dbReference type="NCBI Taxonomy" id="2795026"/>
    <lineage>
        <taxon>Bacteria</taxon>
        <taxon>Pseudomonadati</taxon>
        <taxon>Bacteroidota</taxon>
        <taxon>Cytophagia</taxon>
        <taxon>Cytophagales</taxon>
        <taxon>Hymenobacteraceae</taxon>
        <taxon>Hymenobacter</taxon>
    </lineage>
</organism>
<keyword evidence="2" id="KW-1185">Reference proteome</keyword>
<evidence type="ECO:0008006" key="3">
    <source>
        <dbReference type="Google" id="ProtNLM"/>
    </source>
</evidence>
<accession>A0ABS3QA65</accession>
<protein>
    <recommendedName>
        <fullName evidence="3">DUF4833 domain-containing protein</fullName>
    </recommendedName>
</protein>
<gene>
    <name evidence="1" type="ORF">J4E00_03000</name>
</gene>
<name>A0ABS3QA65_9BACT</name>
<dbReference type="RefSeq" id="WP_208173521.1">
    <property type="nucleotide sequence ID" value="NZ_JAGETZ010000001.1"/>
</dbReference>
<dbReference type="PROSITE" id="PS51257">
    <property type="entry name" value="PROKAR_LIPOPROTEIN"/>
    <property type="match status" value="1"/>
</dbReference>
<dbReference type="Proteomes" id="UP000664369">
    <property type="component" value="Unassembled WGS sequence"/>
</dbReference>